<dbReference type="AlphaFoldDB" id="A0A7S4H9Y8"/>
<reference evidence="2" key="1">
    <citation type="submission" date="2021-01" db="EMBL/GenBank/DDBJ databases">
        <authorList>
            <person name="Corre E."/>
            <person name="Pelletier E."/>
            <person name="Niang G."/>
            <person name="Scheremetjew M."/>
            <person name="Finn R."/>
            <person name="Kale V."/>
            <person name="Holt S."/>
            <person name="Cochrane G."/>
            <person name="Meng A."/>
            <person name="Brown T."/>
            <person name="Cohen L."/>
        </authorList>
    </citation>
    <scope>NUCLEOTIDE SEQUENCE</scope>
    <source>
        <strain evidence="2">CCMP 2712</strain>
    </source>
</reference>
<dbReference type="EMBL" id="HBKN01001935">
    <property type="protein sequence ID" value="CAE2192362.1"/>
    <property type="molecule type" value="Transcribed_RNA"/>
</dbReference>
<accession>A0A7S4H9Y8</accession>
<proteinExistence type="predicted"/>
<sequence length="117" mass="12835">MAGSFIMTEKTTKKKAEADELGETYQLAEESVAEINDELDEFEARLSGKNPAPRPSGQAKSSKPTPQSHAPPMFAPPKNYVKVKSTAMSEEKEDDMEAIKAVSELEAFELRMANGKN</sequence>
<gene>
    <name evidence="2" type="ORF">GTHE00462_LOCUS1673</name>
</gene>
<evidence type="ECO:0000256" key="1">
    <source>
        <dbReference type="SAM" id="MobiDB-lite"/>
    </source>
</evidence>
<protein>
    <submittedName>
        <fullName evidence="2">Uncharacterized protein</fullName>
    </submittedName>
</protein>
<feature type="region of interest" description="Disordered" evidence="1">
    <location>
        <begin position="41"/>
        <end position="79"/>
    </location>
</feature>
<name>A0A7S4H9Y8_GUITH</name>
<organism evidence="2">
    <name type="scientific">Guillardia theta</name>
    <name type="common">Cryptophyte</name>
    <name type="synonym">Cryptomonas phi</name>
    <dbReference type="NCBI Taxonomy" id="55529"/>
    <lineage>
        <taxon>Eukaryota</taxon>
        <taxon>Cryptophyceae</taxon>
        <taxon>Pyrenomonadales</taxon>
        <taxon>Geminigeraceae</taxon>
        <taxon>Guillardia</taxon>
    </lineage>
</organism>
<feature type="compositionally biased region" description="Polar residues" evidence="1">
    <location>
        <begin position="58"/>
        <end position="68"/>
    </location>
</feature>
<evidence type="ECO:0000313" key="2">
    <source>
        <dbReference type="EMBL" id="CAE2192362.1"/>
    </source>
</evidence>